<keyword evidence="3" id="KW-1185">Reference proteome</keyword>
<protein>
    <submittedName>
        <fullName evidence="2">Uncharacterized protein</fullName>
    </submittedName>
</protein>
<gene>
    <name evidence="2" type="ORF">SMGD1_1301</name>
</gene>
<dbReference type="EMBL" id="AFRZ01000001">
    <property type="protein sequence ID" value="EHP29825.1"/>
    <property type="molecule type" value="Genomic_DNA"/>
</dbReference>
<evidence type="ECO:0000256" key="1">
    <source>
        <dbReference type="SAM" id="Coils"/>
    </source>
</evidence>
<keyword evidence="1" id="KW-0175">Coiled coil</keyword>
<dbReference type="RefSeq" id="WP_008336246.1">
    <property type="nucleotide sequence ID" value="NZ_AFRZ01000001.1"/>
</dbReference>
<dbReference type="HOGENOM" id="CLU_105886_0_0_7"/>
<dbReference type="OrthoDB" id="5361563at2"/>
<organism evidence="2 3">
    <name type="scientific">Sulfurimonas gotlandica (strain DSM 19862 / JCM 16533 / GD1)</name>
    <dbReference type="NCBI Taxonomy" id="929558"/>
    <lineage>
        <taxon>Bacteria</taxon>
        <taxon>Pseudomonadati</taxon>
        <taxon>Campylobacterota</taxon>
        <taxon>Epsilonproteobacteria</taxon>
        <taxon>Campylobacterales</taxon>
        <taxon>Sulfurimonadaceae</taxon>
        <taxon>Sulfurimonas</taxon>
    </lineage>
</organism>
<accession>B6BH36</accession>
<dbReference type="AlphaFoldDB" id="B6BH36"/>
<name>B6BH36_SULGG</name>
<dbReference type="eggNOG" id="ENOG50319HK">
    <property type="taxonomic scope" value="Bacteria"/>
</dbReference>
<sequence>MSKMSITDVALRLGVSKEAIHNRIRRGSLESVVEDGVKYVLLEEGSVPANKQAPKRTNTKVASEPDSRYYKLLEEQNEKLQQKVDKLEGETKTLREQKEQMLVSERIRIEKIYKDKDEQLKNILNAISSKFLLNAPSDELIVESEELVEAEIEVEEKSSANLISLKKYLKDGNYTDKKSQKIKDRFKKAAKKDSRIVTVGNKYYINTAKFDYSDLIH</sequence>
<evidence type="ECO:0000313" key="3">
    <source>
        <dbReference type="Proteomes" id="UP000006431"/>
    </source>
</evidence>
<dbReference type="PATRIC" id="fig|929558.5.peg.1292"/>
<dbReference type="Proteomes" id="UP000006431">
    <property type="component" value="Unassembled WGS sequence"/>
</dbReference>
<evidence type="ECO:0000313" key="2">
    <source>
        <dbReference type="EMBL" id="EHP29825.1"/>
    </source>
</evidence>
<proteinExistence type="predicted"/>
<feature type="coiled-coil region" evidence="1">
    <location>
        <begin position="70"/>
        <end position="100"/>
    </location>
</feature>
<accession>H1FRT9</accession>
<comment type="caution">
    <text evidence="2">The sequence shown here is derived from an EMBL/GenBank/DDBJ whole genome shotgun (WGS) entry which is preliminary data.</text>
</comment>
<dbReference type="STRING" id="929558.SMGD1_1301"/>
<reference evidence="2 3" key="1">
    <citation type="journal article" date="2012" name="Proc. Natl. Acad. Sci. U.S.A.">
        <title>Genome and physiology of a model Epsilonproteobacterium responsible for sulfide detoxification in marine oxygen depletion zones.</title>
        <authorList>
            <person name="Grote J."/>
            <person name="Schott T."/>
            <person name="Bruckner C.G."/>
            <person name="Glockner F.O."/>
            <person name="Jost G."/>
            <person name="Teeling H."/>
            <person name="Labrenz M."/>
            <person name="Jurgens K."/>
        </authorList>
    </citation>
    <scope>NUCLEOTIDE SEQUENCE [LARGE SCALE GENOMIC DNA]</scope>
    <source>
        <strain evidence="2 3">GD1</strain>
    </source>
</reference>